<accession>A0A0F9DVM8</accession>
<dbReference type="Gene3D" id="3.20.20.70">
    <property type="entry name" value="Aldolase class I"/>
    <property type="match status" value="1"/>
</dbReference>
<protein>
    <submittedName>
        <fullName evidence="1">Uncharacterized protein</fullName>
    </submittedName>
</protein>
<reference evidence="1" key="1">
    <citation type="journal article" date="2015" name="Nature">
        <title>Complex archaea that bridge the gap between prokaryotes and eukaryotes.</title>
        <authorList>
            <person name="Spang A."/>
            <person name="Saw J.H."/>
            <person name="Jorgensen S.L."/>
            <person name="Zaremba-Niedzwiedzka K."/>
            <person name="Martijn J."/>
            <person name="Lind A.E."/>
            <person name="van Eijk R."/>
            <person name="Schleper C."/>
            <person name="Guy L."/>
            <person name="Ettema T.J."/>
        </authorList>
    </citation>
    <scope>NUCLEOTIDE SEQUENCE</scope>
</reference>
<sequence>MVKDKLNQLAIRAYKWTAVRHTFGPRAIQVETTKACNLKCPNCRRNYKSGSIYTELGPEHLTVGALWRIIATTNVSYIRYEGDGEPL</sequence>
<dbReference type="AlphaFoldDB" id="A0A0F9DVM8"/>
<dbReference type="InterPro" id="IPR058240">
    <property type="entry name" value="rSAM_sf"/>
</dbReference>
<organism evidence="1">
    <name type="scientific">marine sediment metagenome</name>
    <dbReference type="NCBI Taxonomy" id="412755"/>
    <lineage>
        <taxon>unclassified sequences</taxon>
        <taxon>metagenomes</taxon>
        <taxon>ecological metagenomes</taxon>
    </lineage>
</organism>
<gene>
    <name evidence="1" type="ORF">LCGC14_2151230</name>
</gene>
<dbReference type="EMBL" id="LAZR01027412">
    <property type="protein sequence ID" value="KKL65814.1"/>
    <property type="molecule type" value="Genomic_DNA"/>
</dbReference>
<proteinExistence type="predicted"/>
<evidence type="ECO:0000313" key="1">
    <source>
        <dbReference type="EMBL" id="KKL65814.1"/>
    </source>
</evidence>
<dbReference type="SUPFAM" id="SSF102114">
    <property type="entry name" value="Radical SAM enzymes"/>
    <property type="match status" value="1"/>
</dbReference>
<comment type="caution">
    <text evidence="1">The sequence shown here is derived from an EMBL/GenBank/DDBJ whole genome shotgun (WGS) entry which is preliminary data.</text>
</comment>
<name>A0A0F9DVM8_9ZZZZ</name>
<dbReference type="InterPro" id="IPR013785">
    <property type="entry name" value="Aldolase_TIM"/>
</dbReference>